<accession>A0A5D0MMN3</accession>
<name>A0A5D0MMN3_FLESI</name>
<protein>
    <submittedName>
        <fullName evidence="3">DUF262 domain-containing protein</fullName>
    </submittedName>
</protein>
<proteinExistence type="predicted"/>
<dbReference type="AlphaFoldDB" id="A0A5D0MMN3"/>
<dbReference type="PANTHER" id="PTHR35149">
    <property type="entry name" value="SLL5132 PROTEIN"/>
    <property type="match status" value="1"/>
</dbReference>
<comment type="caution">
    <text evidence="3">The sequence shown here is derived from an EMBL/GenBank/DDBJ whole genome shotgun (WGS) entry which is preliminary data.</text>
</comment>
<gene>
    <name evidence="3" type="ORF">FXF49_10065</name>
</gene>
<evidence type="ECO:0000313" key="4">
    <source>
        <dbReference type="Proteomes" id="UP000323337"/>
    </source>
</evidence>
<reference evidence="3 4" key="1">
    <citation type="submission" date="2019-08" db="EMBL/GenBank/DDBJ databases">
        <title>Genomic characterization of a novel candidate phylum (ARYD3) from a high temperature, high salinity tertiary oil reservoir in north central Oklahoma, USA.</title>
        <authorList>
            <person name="Youssef N.H."/>
            <person name="Yadav A."/>
            <person name="Elshahed M.S."/>
        </authorList>
    </citation>
    <scope>NUCLEOTIDE SEQUENCE [LARGE SCALE GENOMIC DNA]</scope>
    <source>
        <strain evidence="3">ARYD1</strain>
    </source>
</reference>
<dbReference type="Proteomes" id="UP000323337">
    <property type="component" value="Unassembled WGS sequence"/>
</dbReference>
<dbReference type="InterPro" id="IPR004919">
    <property type="entry name" value="GmrSD_N"/>
</dbReference>
<evidence type="ECO:0000259" key="2">
    <source>
        <dbReference type="Pfam" id="PF07510"/>
    </source>
</evidence>
<dbReference type="InterPro" id="IPR011089">
    <property type="entry name" value="GmrSD_C"/>
</dbReference>
<feature type="domain" description="GmrSD restriction endonucleases N-terminal" evidence="1">
    <location>
        <begin position="12"/>
        <end position="245"/>
    </location>
</feature>
<organism evidence="3 4">
    <name type="scientific">Flexistipes sinusarabici</name>
    <dbReference type="NCBI Taxonomy" id="2352"/>
    <lineage>
        <taxon>Bacteria</taxon>
        <taxon>Pseudomonadati</taxon>
        <taxon>Deferribacterota</taxon>
        <taxon>Deferribacteres</taxon>
        <taxon>Deferribacterales</taxon>
        <taxon>Flexistipitaceae</taxon>
        <taxon>Flexistipes</taxon>
    </lineage>
</organism>
<dbReference type="Pfam" id="PF07510">
    <property type="entry name" value="GmrSD_C"/>
    <property type="match status" value="1"/>
</dbReference>
<dbReference type="Pfam" id="PF03235">
    <property type="entry name" value="GmrSD_N"/>
    <property type="match status" value="1"/>
</dbReference>
<dbReference type="PANTHER" id="PTHR35149:SF2">
    <property type="entry name" value="DUF262 DOMAIN-CONTAINING PROTEIN"/>
    <property type="match status" value="1"/>
</dbReference>
<sequence>MINNTSVNGLSVEKLFSKDNSNFEQFYEIPPYQRDFAWGKEQWENLFDDILENDSGYFIGSLICINNKKDNPERYEVIDGQQRLTTLSILMIAIYDYIKKYHKNHEDEKILDLTANHHKAIAFIELKKAIVYRGEESEELKLSLSIINDNDKDYKYLCYEKELIGYQTSPSYFGNRRIKKCFSFFTDKLNNLENIDKVFNFLKKLNDTMLVRIDVIDSSSAFVLFESINNRGIPLTPIDLIKNKMIKSLALAPQSQYPERTNKIWKEIVDNIEKYEDQVRYLRHYFHSFKKDPKINVKGYYKATKSNILKIYEEIIKKDPNFILDDLKKKSEIYKNFIVPDNLERYKNDDQLNSYRKYKGILNNLLILKVAPAYALLLHLFSKHPNYDWSNVLKLIEKWFLRRNLTDFPASNRLDQIFIECIEDIYESNPEDVFKKIKNVLTKDTYCLSDPDFKYFLETNNIYDRNAAATKYLLVKLENSLRDPREEHTDFWISQSTSNKSVWTVEHILPQNPREGSDWYEFFEDKEDMEKSLHKLGNLTLTGYNSSLSNGSFKEKCEAADGGLRQGNVKINDYIDFSNGYVWNEDAIRRRSEKLSQKAREILALNTG</sequence>
<dbReference type="EMBL" id="VSIV01000278">
    <property type="protein sequence ID" value="TYB32721.1"/>
    <property type="molecule type" value="Genomic_DNA"/>
</dbReference>
<evidence type="ECO:0000313" key="3">
    <source>
        <dbReference type="EMBL" id="TYB32721.1"/>
    </source>
</evidence>
<dbReference type="RefSeq" id="WP_303701764.1">
    <property type="nucleotide sequence ID" value="NZ_VSIV01000278.1"/>
</dbReference>
<feature type="domain" description="GmrSD restriction endonucleases C-terminal" evidence="2">
    <location>
        <begin position="449"/>
        <end position="597"/>
    </location>
</feature>
<evidence type="ECO:0000259" key="1">
    <source>
        <dbReference type="Pfam" id="PF03235"/>
    </source>
</evidence>